<feature type="chain" id="PRO_5034931550" evidence="2">
    <location>
        <begin position="18"/>
        <end position="279"/>
    </location>
</feature>
<sequence>MKFSTTVILAVSMAVSAAPVPQPLFPAGLADKISSLLANLPAPTPAPTPIDLGDISFGHLPELPPRQLEGVLGQVLHSIFENQPAPTPAPTPIDLGDISFGHLPELPPRQLPAVIADKLSSLLANLPAPTPAPTPTPIDLGDLPIGHLPELPANGVPFDPNTVPAPPPARRLDFPQVIADKLPTLFQPAPAPTPDAGVSRRGHPHRPPPPSCFRGRGATFSYDSILVGYFAELPTPVDDPAIAPSKTEILPNAPVKTRLPDAGGAVPDVPAPFKTGIVF</sequence>
<dbReference type="EMBL" id="JACAZI010000016">
    <property type="protein sequence ID" value="KAF7343243.1"/>
    <property type="molecule type" value="Genomic_DNA"/>
</dbReference>
<protein>
    <submittedName>
        <fullName evidence="3">Uncharacterized protein</fullName>
    </submittedName>
</protein>
<reference evidence="3" key="1">
    <citation type="submission" date="2020-05" db="EMBL/GenBank/DDBJ databases">
        <title>Mycena genomes resolve the evolution of fungal bioluminescence.</title>
        <authorList>
            <person name="Tsai I.J."/>
        </authorList>
    </citation>
    <scope>NUCLEOTIDE SEQUENCE</scope>
    <source>
        <strain evidence="3">CCC161011</strain>
    </source>
</reference>
<organism evidence="3 4">
    <name type="scientific">Mycena venus</name>
    <dbReference type="NCBI Taxonomy" id="2733690"/>
    <lineage>
        <taxon>Eukaryota</taxon>
        <taxon>Fungi</taxon>
        <taxon>Dikarya</taxon>
        <taxon>Basidiomycota</taxon>
        <taxon>Agaricomycotina</taxon>
        <taxon>Agaricomycetes</taxon>
        <taxon>Agaricomycetidae</taxon>
        <taxon>Agaricales</taxon>
        <taxon>Marasmiineae</taxon>
        <taxon>Mycenaceae</taxon>
        <taxon>Mycena</taxon>
    </lineage>
</organism>
<gene>
    <name evidence="3" type="ORF">MVEN_01755900</name>
</gene>
<keyword evidence="2" id="KW-0732">Signal</keyword>
<keyword evidence="4" id="KW-1185">Reference proteome</keyword>
<comment type="caution">
    <text evidence="3">The sequence shown here is derived from an EMBL/GenBank/DDBJ whole genome shotgun (WGS) entry which is preliminary data.</text>
</comment>
<dbReference type="Proteomes" id="UP000620124">
    <property type="component" value="Unassembled WGS sequence"/>
</dbReference>
<evidence type="ECO:0000313" key="4">
    <source>
        <dbReference type="Proteomes" id="UP000620124"/>
    </source>
</evidence>
<evidence type="ECO:0000313" key="3">
    <source>
        <dbReference type="EMBL" id="KAF7343243.1"/>
    </source>
</evidence>
<evidence type="ECO:0000256" key="2">
    <source>
        <dbReference type="SAM" id="SignalP"/>
    </source>
</evidence>
<proteinExistence type="predicted"/>
<dbReference type="AlphaFoldDB" id="A0A8H7CPY4"/>
<feature type="region of interest" description="Disordered" evidence="1">
    <location>
        <begin position="186"/>
        <end position="214"/>
    </location>
</feature>
<evidence type="ECO:0000256" key="1">
    <source>
        <dbReference type="SAM" id="MobiDB-lite"/>
    </source>
</evidence>
<name>A0A8H7CPY4_9AGAR</name>
<accession>A0A8H7CPY4</accession>
<feature type="signal peptide" evidence="2">
    <location>
        <begin position="1"/>
        <end position="17"/>
    </location>
</feature>